<dbReference type="EMBL" id="AB996601">
    <property type="protein sequence ID" value="BAS01637.1"/>
    <property type="molecule type" value="Genomic_DNA"/>
</dbReference>
<geneLocation type="nucleomorph" evidence="1"/>
<keyword evidence="1" id="KW-0542">Nucleomorph</keyword>
<organism evidence="1">
    <name type="scientific">Lotharella vacuolata</name>
    <dbReference type="NCBI Taxonomy" id="74820"/>
    <lineage>
        <taxon>Eukaryota</taxon>
        <taxon>Sar</taxon>
        <taxon>Rhizaria</taxon>
        <taxon>Cercozoa</taxon>
        <taxon>Chlorarachniophyceae</taxon>
        <taxon>Lotharella</taxon>
    </lineage>
</organism>
<proteinExistence type="predicted"/>
<name>A0A0H5BL74_9EUKA</name>
<reference evidence="1" key="1">
    <citation type="journal article" date="2015" name="Genome Biol. Evol.">
        <title>Nucleomorph Genome Sequences of Two Chlorarachniophytes, Amorphochlora amoebiformis and Lotharella vacuolata.</title>
        <authorList>
            <person name="Suzuki S."/>
            <person name="Shirato S."/>
            <person name="Hirakawa Y."/>
            <person name="Ishida K."/>
        </authorList>
    </citation>
    <scope>NUCLEOTIDE SEQUENCE</scope>
    <source>
        <strain evidence="1">CCMP240</strain>
    </source>
</reference>
<accession>A0A0H5BL74</accession>
<protein>
    <submittedName>
        <fullName evidence="1">Uncharacterized protein</fullName>
    </submittedName>
</protein>
<sequence>MKLLKTIMNLIQLVLLKMKILLYVSNKNFYYLNVFNFFFSKNIIIKYTSFRKLLVYLFLNLAIYNAYN</sequence>
<evidence type="ECO:0000313" key="1">
    <source>
        <dbReference type="EMBL" id="BAS01637.1"/>
    </source>
</evidence>
<dbReference type="AlphaFoldDB" id="A0A0H5BL74"/>